<feature type="region of interest" description="Disordered" evidence="2">
    <location>
        <begin position="739"/>
        <end position="761"/>
    </location>
</feature>
<evidence type="ECO:0008006" key="5">
    <source>
        <dbReference type="Google" id="ProtNLM"/>
    </source>
</evidence>
<organism evidence="3 4">
    <name type="scientific">Parvularcula mediterranea</name>
    <dbReference type="NCBI Taxonomy" id="2732508"/>
    <lineage>
        <taxon>Bacteria</taxon>
        <taxon>Pseudomonadati</taxon>
        <taxon>Pseudomonadota</taxon>
        <taxon>Alphaproteobacteria</taxon>
        <taxon>Parvularculales</taxon>
        <taxon>Parvularculaceae</taxon>
        <taxon>Parvularcula</taxon>
    </lineage>
</organism>
<feature type="coiled-coil region" evidence="1">
    <location>
        <begin position="80"/>
        <end position="107"/>
    </location>
</feature>
<dbReference type="InterPro" id="IPR050767">
    <property type="entry name" value="Sel1_AlgK"/>
</dbReference>
<name>A0A7Y3RK43_9PROT</name>
<feature type="region of interest" description="Disordered" evidence="2">
    <location>
        <begin position="408"/>
        <end position="499"/>
    </location>
</feature>
<feature type="region of interest" description="Disordered" evidence="2">
    <location>
        <begin position="368"/>
        <end position="387"/>
    </location>
</feature>
<evidence type="ECO:0000256" key="1">
    <source>
        <dbReference type="SAM" id="Coils"/>
    </source>
</evidence>
<accession>A0A7Y3RK43</accession>
<evidence type="ECO:0000256" key="2">
    <source>
        <dbReference type="SAM" id="MobiDB-lite"/>
    </source>
</evidence>
<protein>
    <recommendedName>
        <fullName evidence="5">Sel1 repeat family protein</fullName>
    </recommendedName>
</protein>
<dbReference type="Proteomes" id="UP000536835">
    <property type="component" value="Unassembled WGS sequence"/>
</dbReference>
<dbReference type="PANTHER" id="PTHR11102">
    <property type="entry name" value="SEL-1-LIKE PROTEIN"/>
    <property type="match status" value="1"/>
</dbReference>
<gene>
    <name evidence="3" type="ORF">HK107_04330</name>
</gene>
<dbReference type="EMBL" id="JABFCX010000002">
    <property type="protein sequence ID" value="NNU15544.1"/>
    <property type="molecule type" value="Genomic_DNA"/>
</dbReference>
<dbReference type="SMART" id="SM00671">
    <property type="entry name" value="SEL1"/>
    <property type="match status" value="3"/>
</dbReference>
<keyword evidence="4" id="KW-1185">Reference proteome</keyword>
<dbReference type="SUPFAM" id="SSF81901">
    <property type="entry name" value="HCP-like"/>
    <property type="match status" value="1"/>
</dbReference>
<proteinExistence type="predicted"/>
<dbReference type="Pfam" id="PF08238">
    <property type="entry name" value="Sel1"/>
    <property type="match status" value="3"/>
</dbReference>
<keyword evidence="1" id="KW-0175">Coiled coil</keyword>
<dbReference type="AlphaFoldDB" id="A0A7Y3RK43"/>
<feature type="coiled-coil region" evidence="1">
    <location>
        <begin position="265"/>
        <end position="292"/>
    </location>
</feature>
<dbReference type="InterPro" id="IPR011990">
    <property type="entry name" value="TPR-like_helical_dom_sf"/>
</dbReference>
<evidence type="ECO:0000313" key="3">
    <source>
        <dbReference type="EMBL" id="NNU15544.1"/>
    </source>
</evidence>
<evidence type="ECO:0000313" key="4">
    <source>
        <dbReference type="Proteomes" id="UP000536835"/>
    </source>
</evidence>
<reference evidence="3 4" key="1">
    <citation type="submission" date="2020-05" db="EMBL/GenBank/DDBJ databases">
        <title>Parvularcula mediterraneae sp. nov., isolated from polypropylene straw from shallow seawater of the seashore of Laganas in Zakynthos island, Greece.</title>
        <authorList>
            <person name="Szabo I."/>
            <person name="Al-Omari J."/>
            <person name="Rado J."/>
            <person name="Szerdahelyi G.S."/>
        </authorList>
    </citation>
    <scope>NUCLEOTIDE SEQUENCE [LARGE SCALE GENOMIC DNA]</scope>
    <source>
        <strain evidence="3 4">ZS-1/3</strain>
    </source>
</reference>
<sequence>MDALKGRMSAKSNVPWSVKGIDQDARSVAKALAQRRGMTLGEFITEMIREKGSDEALVADSPSPDSRREKVVSGVTTEQLRGVVDTLNRLNERLISAEQNLLQSELQSREAMGGLNQGLETMFERVKRLEKEARGEPTGEVEQRLDKLEGAAEKNSWVKSLVALEKALSTLVEQVESSREDTDERLSKNEGLIEEIQQRLSTEDEALREELGGLLEAIDSTADRLTDTDARVQEALAAAKDAAESRDEHFIERTSQKLQLLGSEIKRTSDHIRTLEGNVSRLSEKIEAGEERSAEGISRVAQSLDSLRRDLEETSLTRGPGAPAAEARKAVADAGRDAAALEGAFAAVVDRLEGRDLPEDRITVPLSASPLPEEALRSDFTAPGSDDAFEDEFDRVFEDPLKLGLGAKSTARADSFPEPSFDEPEARPSAPAFENTPITEAPGATDAFFSDPAPSDDFREEQPAPEQDPDDGFTAWDVPASDRNPFSAPPADPVSFDQDGLFREDEEPTFGERVAAMARGAFSAPSENNAALGWVLVLIAIVAIGATALTLSRPGGSEPVVMEPMPETRPAEPAAPDPTALYAEAQQKLATAVLPEEVTEAISALTDAADAGSILAQSELGEIYLSGDGVPQNGLLARTWFEQAAESGHLRSIHRLAGLDINGTGGPVDQTRALEGFTRAANAGYAPSMYNLGALYDPRNAYLSDGRTNRDEAYFWYRLAANQGDSQALEKANELASEMTPGAIGRAEGRLSSWRPQPVSR</sequence>
<dbReference type="Gene3D" id="1.25.40.10">
    <property type="entry name" value="Tetratricopeptide repeat domain"/>
    <property type="match status" value="1"/>
</dbReference>
<dbReference type="InterPro" id="IPR006597">
    <property type="entry name" value="Sel1-like"/>
</dbReference>
<comment type="caution">
    <text evidence="3">The sequence shown here is derived from an EMBL/GenBank/DDBJ whole genome shotgun (WGS) entry which is preliminary data.</text>
</comment>
<dbReference type="PANTHER" id="PTHR11102:SF160">
    <property type="entry name" value="ERAD-ASSOCIATED E3 UBIQUITIN-PROTEIN LIGASE COMPONENT HRD3"/>
    <property type="match status" value="1"/>
</dbReference>